<evidence type="ECO:0000313" key="8">
    <source>
        <dbReference type="EMBL" id="KGL66673.1"/>
    </source>
</evidence>
<proteinExistence type="inferred from homology"/>
<dbReference type="InterPro" id="IPR017968">
    <property type="entry name" value="Acylphosphatase_CS"/>
</dbReference>
<dbReference type="EMBL" id="CABFNH010000005">
    <property type="protein sequence ID" value="VTZ88712.1"/>
    <property type="molecule type" value="Genomic_DNA"/>
</dbReference>
<dbReference type="Proteomes" id="UP000365705">
    <property type="component" value="Unassembled WGS sequence"/>
</dbReference>
<dbReference type="GO" id="GO:0003998">
    <property type="term" value="F:acylphosphatase activity"/>
    <property type="evidence" value="ECO:0007669"/>
    <property type="project" value="UniProtKB-EC"/>
</dbReference>
<comment type="catalytic activity">
    <reaction evidence="4 5">
        <text>an acyl phosphate + H2O = a carboxylate + phosphate + H(+)</text>
        <dbReference type="Rhea" id="RHEA:14965"/>
        <dbReference type="ChEBI" id="CHEBI:15377"/>
        <dbReference type="ChEBI" id="CHEBI:15378"/>
        <dbReference type="ChEBI" id="CHEBI:29067"/>
        <dbReference type="ChEBI" id="CHEBI:43474"/>
        <dbReference type="ChEBI" id="CHEBI:59918"/>
        <dbReference type="EC" id="3.6.1.7"/>
    </reaction>
</comment>
<feature type="domain" description="Acylphosphatase-like" evidence="7">
    <location>
        <begin position="3"/>
        <end position="90"/>
    </location>
</feature>
<dbReference type="InterPro" id="IPR036046">
    <property type="entry name" value="Acylphosphatase-like_dom_sf"/>
</dbReference>
<gene>
    <name evidence="9" type="primary">acyP</name>
    <name evidence="9" type="ORF">LMUP508_00471</name>
    <name evidence="8" type="ORF">LX03_07535</name>
</gene>
<dbReference type="PANTHER" id="PTHR47268:SF4">
    <property type="entry name" value="ACYLPHOSPHATASE"/>
    <property type="match status" value="1"/>
</dbReference>
<dbReference type="PRINTS" id="PR00112">
    <property type="entry name" value="ACYLPHPHTASE"/>
</dbReference>
<dbReference type="PANTHER" id="PTHR47268">
    <property type="entry name" value="ACYLPHOSPHATASE"/>
    <property type="match status" value="1"/>
</dbReference>
<dbReference type="EMBL" id="JROC01000034">
    <property type="protein sequence ID" value="KGL66673.1"/>
    <property type="molecule type" value="Genomic_DNA"/>
</dbReference>
<evidence type="ECO:0000259" key="7">
    <source>
        <dbReference type="PROSITE" id="PS51160"/>
    </source>
</evidence>
<dbReference type="Pfam" id="PF00708">
    <property type="entry name" value="Acylphosphatase"/>
    <property type="match status" value="1"/>
</dbReference>
<dbReference type="PROSITE" id="PS00150">
    <property type="entry name" value="ACYLPHOSPHATASE_1"/>
    <property type="match status" value="1"/>
</dbReference>
<dbReference type="PROSITE" id="PS51160">
    <property type="entry name" value="ACYLPHOSPHATASE_3"/>
    <property type="match status" value="1"/>
</dbReference>
<evidence type="ECO:0000256" key="6">
    <source>
        <dbReference type="RuleBase" id="RU004168"/>
    </source>
</evidence>
<evidence type="ECO:0000256" key="5">
    <source>
        <dbReference type="PROSITE-ProRule" id="PRU00520"/>
    </source>
</evidence>
<evidence type="ECO:0000313" key="11">
    <source>
        <dbReference type="Proteomes" id="UP000365705"/>
    </source>
</evidence>
<evidence type="ECO:0000313" key="10">
    <source>
        <dbReference type="Proteomes" id="UP000030001"/>
    </source>
</evidence>
<sequence length="90" mass="10132">MLNYHIVVTGRVQGVGFRWSTHELALQYGLVGQVKNEWDGSVTIDVQGPAKVVKMFVKEVQAGPNPYAKVAGMRIEPRAIKSDWQDFKMQ</sequence>
<organism evidence="8 10">
    <name type="scientific">Limosilactobacillus mucosae</name>
    <name type="common">Lactobacillus mucosae</name>
    <dbReference type="NCBI Taxonomy" id="97478"/>
    <lineage>
        <taxon>Bacteria</taxon>
        <taxon>Bacillati</taxon>
        <taxon>Bacillota</taxon>
        <taxon>Bacilli</taxon>
        <taxon>Lactobacillales</taxon>
        <taxon>Lactobacillaceae</taxon>
        <taxon>Limosilactobacillus</taxon>
    </lineage>
</organism>
<feature type="active site" evidence="5">
    <location>
        <position position="18"/>
    </location>
</feature>
<reference evidence="9 11" key="2">
    <citation type="submission" date="2019-06" db="EMBL/GenBank/DDBJ databases">
        <authorList>
            <person name="Rodrigo-Torres L."/>
            <person name="Arahal R. D."/>
            <person name="Lucena T."/>
        </authorList>
    </citation>
    <scope>NUCLEOTIDE SEQUENCE [LARGE SCALE GENOMIC DNA]</scope>
    <source>
        <strain evidence="9 11">INIA P508</strain>
    </source>
</reference>
<feature type="active site" evidence="5">
    <location>
        <position position="36"/>
    </location>
</feature>
<evidence type="ECO:0000256" key="4">
    <source>
        <dbReference type="ARBA" id="ARBA00047645"/>
    </source>
</evidence>
<evidence type="ECO:0000313" key="9">
    <source>
        <dbReference type="EMBL" id="VTZ88712.1"/>
    </source>
</evidence>
<dbReference type="Proteomes" id="UP000030001">
    <property type="component" value="Unassembled WGS sequence"/>
</dbReference>
<evidence type="ECO:0000256" key="2">
    <source>
        <dbReference type="ARBA" id="ARBA00012150"/>
    </source>
</evidence>
<dbReference type="InterPro" id="IPR001792">
    <property type="entry name" value="Acylphosphatase-like_dom"/>
</dbReference>
<dbReference type="SUPFAM" id="SSF54975">
    <property type="entry name" value="Acylphosphatase/BLUF domain-like"/>
    <property type="match status" value="1"/>
</dbReference>
<reference evidence="8 10" key="1">
    <citation type="submission" date="2014-09" db="EMBL/GenBank/DDBJ databases">
        <title>Lactobacillus mucosae CRL573 Genome Sequencing.</title>
        <authorList>
            <person name="Bleckwedel J."/>
            <person name="Teran L.C."/>
            <person name="Bonacina J."/>
            <person name="Saavedra L."/>
            <person name="Mozzi F.B."/>
            <person name="Raya R.R."/>
        </authorList>
    </citation>
    <scope>NUCLEOTIDE SEQUENCE [LARGE SCALE GENOMIC DNA]</scope>
    <source>
        <strain evidence="8 10">CRL573</strain>
    </source>
</reference>
<accession>A0A099YCQ8</accession>
<dbReference type="Gene3D" id="3.30.70.100">
    <property type="match status" value="1"/>
</dbReference>
<dbReference type="AlphaFoldDB" id="A0A099YCQ8"/>
<keyword evidence="5 9" id="KW-0378">Hydrolase</keyword>
<name>A0A099YCQ8_LIMMU</name>
<evidence type="ECO:0000256" key="3">
    <source>
        <dbReference type="ARBA" id="ARBA00015991"/>
    </source>
</evidence>
<dbReference type="RefSeq" id="WP_034540513.1">
    <property type="nucleotide sequence ID" value="NZ_CABFNH010000005.1"/>
</dbReference>
<dbReference type="EC" id="3.6.1.7" evidence="2 5"/>
<comment type="similarity">
    <text evidence="1 6">Belongs to the acylphosphatase family.</text>
</comment>
<protein>
    <recommendedName>
        <fullName evidence="3 5">acylphosphatase</fullName>
        <ecNumber evidence="2 5">3.6.1.7</ecNumber>
    </recommendedName>
</protein>
<evidence type="ECO:0000256" key="1">
    <source>
        <dbReference type="ARBA" id="ARBA00005614"/>
    </source>
</evidence>
<dbReference type="InterPro" id="IPR020456">
    <property type="entry name" value="Acylphosphatase"/>
</dbReference>